<feature type="compositionally biased region" description="Polar residues" evidence="1">
    <location>
        <begin position="330"/>
        <end position="350"/>
    </location>
</feature>
<feature type="domain" description="SCAN box" evidence="2">
    <location>
        <begin position="170"/>
        <end position="240"/>
    </location>
</feature>
<evidence type="ECO:0000313" key="4">
    <source>
        <dbReference type="Proteomes" id="UP000762676"/>
    </source>
</evidence>
<dbReference type="InterPro" id="IPR003309">
    <property type="entry name" value="SCAN_dom"/>
</dbReference>
<accession>A0AAV4JGA3</accession>
<keyword evidence="3" id="KW-0695">RNA-directed DNA polymerase</keyword>
<evidence type="ECO:0000259" key="2">
    <source>
        <dbReference type="PROSITE" id="PS50804"/>
    </source>
</evidence>
<keyword evidence="4" id="KW-1185">Reference proteome</keyword>
<comment type="caution">
    <text evidence="3">The sequence shown here is derived from an EMBL/GenBank/DDBJ whole genome shotgun (WGS) entry which is preliminary data.</text>
</comment>
<organism evidence="3 4">
    <name type="scientific">Elysia marginata</name>
    <dbReference type="NCBI Taxonomy" id="1093978"/>
    <lineage>
        <taxon>Eukaryota</taxon>
        <taxon>Metazoa</taxon>
        <taxon>Spiralia</taxon>
        <taxon>Lophotrochozoa</taxon>
        <taxon>Mollusca</taxon>
        <taxon>Gastropoda</taxon>
        <taxon>Heterobranchia</taxon>
        <taxon>Euthyneura</taxon>
        <taxon>Panpulmonata</taxon>
        <taxon>Sacoglossa</taxon>
        <taxon>Placobranchoidea</taxon>
        <taxon>Plakobranchidae</taxon>
        <taxon>Elysia</taxon>
    </lineage>
</organism>
<dbReference type="Pfam" id="PF02023">
    <property type="entry name" value="SCAN"/>
    <property type="match status" value="1"/>
</dbReference>
<feature type="region of interest" description="Disordered" evidence="1">
    <location>
        <begin position="277"/>
        <end position="386"/>
    </location>
</feature>
<gene>
    <name evidence="3" type="ORF">ElyMa_005066400</name>
</gene>
<feature type="region of interest" description="Disordered" evidence="1">
    <location>
        <begin position="26"/>
        <end position="55"/>
    </location>
</feature>
<protein>
    <submittedName>
        <fullName evidence="3">Reverse transcriptase</fullName>
    </submittedName>
</protein>
<dbReference type="GO" id="GO:0003964">
    <property type="term" value="F:RNA-directed DNA polymerase activity"/>
    <property type="evidence" value="ECO:0007669"/>
    <property type="project" value="UniProtKB-KW"/>
</dbReference>
<name>A0AAV4JGA3_9GAST</name>
<evidence type="ECO:0000313" key="3">
    <source>
        <dbReference type="EMBL" id="GFS20825.1"/>
    </source>
</evidence>
<evidence type="ECO:0000256" key="1">
    <source>
        <dbReference type="SAM" id="MobiDB-lite"/>
    </source>
</evidence>
<dbReference type="PROSITE" id="PS50804">
    <property type="entry name" value="SCAN_BOX"/>
    <property type="match status" value="1"/>
</dbReference>
<sequence>MTSLADLVALGERMGYAGEELREFVSHEQAREREERHEERERMARKEEIERKKEEMEQHTKLELAWIELEKAKIAAGQSKESNSSGFERPKVKLLQFVEGRDDMEAFLHRFQLTASAHRWNKEMCFHTLSGLLTGSALQCLHALGTDSQNCDSLKSALLKRFLVTEEGFHTKFREIIPSHDEDIDSFVARLEKVCDRWLELASVEKGNYEQLRELILREQLYTSLHTSLVTFLKERAPKSLAIIKELTTHYKSAYPDRPIGKDAIVANTATFTKKVKEQPTDVRPCARPNTRGYQQPFPLAQRRRAYSTGPNWQYRNDRQNEYQGPRRYGSNQPFNQYGQYRYNEGNSWHMNPRGRGQSSRDRFRRGGRSLTYRGDDQKGRNPQNNKFANVAQDRAVLTALSARIHEKPGLKLRTGRVNGKTCTVFFYSGCNTIGVHQRLLKESDYTGKTETCVLFGGMRQKFETAVIQVESPWYTGQTTAFVMPDSIAELIVGDFEGVDSPLKQIDEPANERDDPSNDST</sequence>
<dbReference type="PANTHER" id="PTHR46888:SF1">
    <property type="entry name" value="RIBONUCLEASE H"/>
    <property type="match status" value="1"/>
</dbReference>
<dbReference type="InterPro" id="IPR038269">
    <property type="entry name" value="SCAN_sf"/>
</dbReference>
<dbReference type="PANTHER" id="PTHR46888">
    <property type="entry name" value="ZINC KNUCKLE DOMAINCONTAINING PROTEIN-RELATED"/>
    <property type="match status" value="1"/>
</dbReference>
<dbReference type="SUPFAM" id="SSF47353">
    <property type="entry name" value="Retrovirus capsid dimerization domain-like"/>
    <property type="match status" value="1"/>
</dbReference>
<dbReference type="AlphaFoldDB" id="A0AAV4JGA3"/>
<feature type="non-terminal residue" evidence="3">
    <location>
        <position position="521"/>
    </location>
</feature>
<keyword evidence="3" id="KW-0548">Nucleotidyltransferase</keyword>
<proteinExistence type="predicted"/>
<feature type="compositionally biased region" description="Basic and acidic residues" evidence="1">
    <location>
        <begin position="505"/>
        <end position="521"/>
    </location>
</feature>
<keyword evidence="3" id="KW-0808">Transferase</keyword>
<dbReference type="Gene3D" id="1.10.4020.10">
    <property type="entry name" value="DNA breaking-rejoining enzymes"/>
    <property type="match status" value="1"/>
</dbReference>
<dbReference type="Proteomes" id="UP000762676">
    <property type="component" value="Unassembled WGS sequence"/>
</dbReference>
<feature type="region of interest" description="Disordered" evidence="1">
    <location>
        <begin position="502"/>
        <end position="521"/>
    </location>
</feature>
<dbReference type="EMBL" id="BMAT01010138">
    <property type="protein sequence ID" value="GFS20825.1"/>
    <property type="molecule type" value="Genomic_DNA"/>
</dbReference>
<reference evidence="3 4" key="1">
    <citation type="journal article" date="2021" name="Elife">
        <title>Chloroplast acquisition without the gene transfer in kleptoplastic sea slugs, Plakobranchus ocellatus.</title>
        <authorList>
            <person name="Maeda T."/>
            <person name="Takahashi S."/>
            <person name="Yoshida T."/>
            <person name="Shimamura S."/>
            <person name="Takaki Y."/>
            <person name="Nagai Y."/>
            <person name="Toyoda A."/>
            <person name="Suzuki Y."/>
            <person name="Arimoto A."/>
            <person name="Ishii H."/>
            <person name="Satoh N."/>
            <person name="Nishiyama T."/>
            <person name="Hasebe M."/>
            <person name="Maruyama T."/>
            <person name="Minagawa J."/>
            <person name="Obokata J."/>
            <person name="Shigenobu S."/>
        </authorList>
    </citation>
    <scope>NUCLEOTIDE SEQUENCE [LARGE SCALE GENOMIC DNA]</scope>
</reference>